<accession>A0A143BMA9</accession>
<evidence type="ECO:0000313" key="2">
    <source>
        <dbReference type="EMBL" id="AMW06187.1"/>
    </source>
</evidence>
<reference evidence="2 3" key="1">
    <citation type="journal article" date="2014" name="Proc. Natl. Acad. Sci. U.S.A.">
        <title>Functional type 2 photosynthetic reaction centers found in the rare bacterial phylum Gemmatimonadetes.</title>
        <authorList>
            <person name="Zeng Y."/>
            <person name="Feng F."/>
            <person name="Medova H."/>
            <person name="Dean J."/>
            <person name="Koblizek M."/>
        </authorList>
    </citation>
    <scope>NUCLEOTIDE SEQUENCE [LARGE SCALE GENOMIC DNA]</scope>
    <source>
        <strain evidence="2 3">AP64</strain>
    </source>
</reference>
<protein>
    <recommendedName>
        <fullName evidence="4">Big-1 domain-containing protein</fullName>
    </recommendedName>
</protein>
<keyword evidence="3" id="KW-1185">Reference proteome</keyword>
<evidence type="ECO:0000313" key="3">
    <source>
        <dbReference type="Proteomes" id="UP000076404"/>
    </source>
</evidence>
<dbReference type="AlphaFoldDB" id="A0A143BMA9"/>
<dbReference type="Proteomes" id="UP000076404">
    <property type="component" value="Chromosome"/>
</dbReference>
<evidence type="ECO:0000256" key="1">
    <source>
        <dbReference type="SAM" id="SignalP"/>
    </source>
</evidence>
<organism evidence="2 3">
    <name type="scientific">Gemmatimonas phototrophica</name>
    <dbReference type="NCBI Taxonomy" id="1379270"/>
    <lineage>
        <taxon>Bacteria</taxon>
        <taxon>Pseudomonadati</taxon>
        <taxon>Gemmatimonadota</taxon>
        <taxon>Gemmatimonadia</taxon>
        <taxon>Gemmatimonadales</taxon>
        <taxon>Gemmatimonadaceae</taxon>
        <taxon>Gemmatimonas</taxon>
    </lineage>
</organism>
<proteinExistence type="predicted"/>
<sequence>MRRFALLLCVSALALASACSDRSTSPTADATARRSLTPVPVCLTATEIDALIDAAFVDGSPDEQSALGKWDNIKKQRAAGDREEVIQEKTIDLVDFMLTKKQQGKLLAEANPTTLAAFADLINALFCYANLGQYYFPGGDAWFIYPTDDAQTVEREDGQAAMRLPANAVFTPTLVTITPTSTVLNTKLDKYPQNFEFSKYPANEPFAKFVITEVCAETPSPEIFEELVLGHNKADGSFELLPEVPSLLTRCATTQASVPASITDRLLNLVLPRKLHAAVMFGGGGVAGSVLELSPIGPVDPRVNVSANASSTTAPIGSLVSPSPMVTLTTPNGVPLDGIRVDFTTLADSYALGATVSPSNRLTMDATISNDSAGTASATWRLGTALGTYGLSATPQIGGTVAVPGVEFIPALRTFEATSTPPAQLVVTQGPATGASFVAGVLHTPATIVEARDASGRLVEGFTGTITMTAASGAAAQAVGGTTAKTATSGVATFDDLSITKTGTFTMAPAGSFDATSLAASGAYAVTITPAAATTITAVNTVPATSAVNTVLTPVVEVRDQYGNLRPGTPVYFTPTPDENNVTPSAATTLSPSGQASTQWTVLFGTNTLFAALDPSAQEGRFVEFTTNVATSTSVSLSCSEKGNREPINNFAVRLTKAPAQGNTVRPIKAVQFYFSVNGNAKAPTNYPVTVAATYTTAAGVVATVTTQEVLALRGSASEDLAGRFTFLTPFTPRSNTPVIFKFTGPAISNEIRFNVGPCQPGDRNCRSRCEAKTISSTGFNLFANPIVRESMKFDLFSN</sequence>
<dbReference type="EMBL" id="CP011454">
    <property type="protein sequence ID" value="AMW06187.1"/>
    <property type="molecule type" value="Genomic_DNA"/>
</dbReference>
<dbReference type="PROSITE" id="PS51257">
    <property type="entry name" value="PROKAR_LIPOPROTEIN"/>
    <property type="match status" value="1"/>
</dbReference>
<dbReference type="OrthoDB" id="9833108at2"/>
<keyword evidence="1" id="KW-0732">Signal</keyword>
<dbReference type="KEGG" id="gph:GEMMAAP_18150"/>
<name>A0A143BMA9_9BACT</name>
<feature type="chain" id="PRO_5007506993" description="Big-1 domain-containing protein" evidence="1">
    <location>
        <begin position="17"/>
        <end position="799"/>
    </location>
</feature>
<gene>
    <name evidence="2" type="ORF">GEMMAAP_18150</name>
</gene>
<reference evidence="2 3" key="2">
    <citation type="journal article" date="2016" name="Environ. Microbiol. Rep.">
        <title>Metagenomic evidence for the presence of phototrophic Gemmatimonadetes bacteria in diverse environments.</title>
        <authorList>
            <person name="Zeng Y."/>
            <person name="Baumbach J."/>
            <person name="Barbosa E.G."/>
            <person name="Azevedo V."/>
            <person name="Zhang C."/>
            <person name="Koblizek M."/>
        </authorList>
    </citation>
    <scope>NUCLEOTIDE SEQUENCE [LARGE SCALE GENOMIC DNA]</scope>
    <source>
        <strain evidence="2 3">AP64</strain>
    </source>
</reference>
<dbReference type="RefSeq" id="WP_026850876.1">
    <property type="nucleotide sequence ID" value="NZ_CP011454.1"/>
</dbReference>
<feature type="signal peptide" evidence="1">
    <location>
        <begin position="1"/>
        <end position="16"/>
    </location>
</feature>
<evidence type="ECO:0008006" key="4">
    <source>
        <dbReference type="Google" id="ProtNLM"/>
    </source>
</evidence>
<dbReference type="eggNOG" id="ENOG5033QSF">
    <property type="taxonomic scope" value="Bacteria"/>
</dbReference>